<sequence length="105" mass="11779">MPLFLNEVWLGDMTPSVMAEAVEFFGNLSVGSKPDNLPNDLRMVAGPWLSAEETKVMFVFEINDPSDMFDAYAERVVSGLFSHRKLTLLSSWEGMKAYSDRVNAI</sequence>
<reference evidence="1 2" key="1">
    <citation type="submission" date="2024-03" db="EMBL/GenBank/DDBJ databases">
        <title>Novel species of the genus Variovorax.</title>
        <authorList>
            <person name="Liu Q."/>
            <person name="Xin Y.-H."/>
        </authorList>
    </citation>
    <scope>NUCLEOTIDE SEQUENCE [LARGE SCALE GENOMIC DNA]</scope>
    <source>
        <strain evidence="1 2">KACC 18501</strain>
    </source>
</reference>
<gene>
    <name evidence="1" type="ORF">WKW80_09800</name>
</gene>
<accession>A0ABU8VWY8</accession>
<evidence type="ECO:0000313" key="1">
    <source>
        <dbReference type="EMBL" id="MEJ8822331.1"/>
    </source>
</evidence>
<dbReference type="Proteomes" id="UP001363010">
    <property type="component" value="Unassembled WGS sequence"/>
</dbReference>
<dbReference type="EMBL" id="JBBKZV010000004">
    <property type="protein sequence ID" value="MEJ8822331.1"/>
    <property type="molecule type" value="Genomic_DNA"/>
</dbReference>
<organism evidence="1 2">
    <name type="scientific">Variovorax humicola</name>
    <dbReference type="NCBI Taxonomy" id="1769758"/>
    <lineage>
        <taxon>Bacteria</taxon>
        <taxon>Pseudomonadati</taxon>
        <taxon>Pseudomonadota</taxon>
        <taxon>Betaproteobacteria</taxon>
        <taxon>Burkholderiales</taxon>
        <taxon>Comamonadaceae</taxon>
        <taxon>Variovorax</taxon>
    </lineage>
</organism>
<evidence type="ECO:0000313" key="2">
    <source>
        <dbReference type="Proteomes" id="UP001363010"/>
    </source>
</evidence>
<comment type="caution">
    <text evidence="1">The sequence shown here is derived from an EMBL/GenBank/DDBJ whole genome shotgun (WGS) entry which is preliminary data.</text>
</comment>
<proteinExistence type="predicted"/>
<name>A0ABU8VWY8_9BURK</name>
<protein>
    <submittedName>
        <fullName evidence="1">Uncharacterized protein</fullName>
    </submittedName>
</protein>
<dbReference type="RefSeq" id="WP_213954373.1">
    <property type="nucleotide sequence ID" value="NZ_JBBKZV010000004.1"/>
</dbReference>
<keyword evidence="2" id="KW-1185">Reference proteome</keyword>